<name>B5YBI9_DICT6</name>
<keyword evidence="3 7" id="KW-0436">Ligase</keyword>
<dbReference type="CDD" id="cd07570">
    <property type="entry name" value="GAT_Gln-NAD-synth"/>
    <property type="match status" value="1"/>
</dbReference>
<comment type="similarity">
    <text evidence="2 7 8">In the C-terminal section; belongs to the NAD synthetase family.</text>
</comment>
<dbReference type="NCBIfam" id="TIGR00552">
    <property type="entry name" value="nadE"/>
    <property type="match status" value="1"/>
</dbReference>
<evidence type="ECO:0000313" key="12">
    <source>
        <dbReference type="Proteomes" id="UP000001733"/>
    </source>
</evidence>
<comment type="similarity">
    <text evidence="9">Belongs to the NAD synthetase family.</text>
</comment>
<dbReference type="GO" id="GO:0005737">
    <property type="term" value="C:cytoplasm"/>
    <property type="evidence" value="ECO:0007669"/>
    <property type="project" value="InterPro"/>
</dbReference>
<dbReference type="PIRSF" id="PIRSF006630">
    <property type="entry name" value="NADS_GAT"/>
    <property type="match status" value="1"/>
</dbReference>
<proteinExistence type="inferred from homology"/>
<dbReference type="InterPro" id="IPR036526">
    <property type="entry name" value="C-N_Hydrolase_sf"/>
</dbReference>
<evidence type="ECO:0000256" key="8">
    <source>
        <dbReference type="PIRNR" id="PIRNR006630"/>
    </source>
</evidence>
<evidence type="ECO:0000256" key="7">
    <source>
        <dbReference type="HAMAP-Rule" id="MF_02090"/>
    </source>
</evidence>
<feature type="domain" description="CN hydrolase" evidence="10">
    <location>
        <begin position="1"/>
        <end position="252"/>
    </location>
</feature>
<dbReference type="Gene3D" id="3.60.110.10">
    <property type="entry name" value="Carbon-nitrogen hydrolase"/>
    <property type="match status" value="1"/>
</dbReference>
<feature type="binding site" evidence="7">
    <location>
        <position position="182"/>
    </location>
    <ligand>
        <name>L-glutamine</name>
        <dbReference type="ChEBI" id="CHEBI:58359"/>
    </ligand>
</feature>
<feature type="active site" description="Proton acceptor; for glutaminase activity" evidence="7">
    <location>
        <position position="41"/>
    </location>
</feature>
<dbReference type="UniPathway" id="UPA00253">
    <property type="reaction ID" value="UER00334"/>
</dbReference>
<dbReference type="RefSeq" id="WP_012547725.1">
    <property type="nucleotide sequence ID" value="NC_011297.1"/>
</dbReference>
<feature type="binding site" evidence="7">
    <location>
        <position position="396"/>
    </location>
    <ligand>
        <name>ATP</name>
        <dbReference type="ChEBI" id="CHEBI:30616"/>
    </ligand>
</feature>
<evidence type="ECO:0000259" key="10">
    <source>
        <dbReference type="PROSITE" id="PS50263"/>
    </source>
</evidence>
<sequence length="540" mass="61545">MKVAIAQINPTIGDLKGNLEKIISKIDRAKNLSADLIIFPELSIIGYPPRDLIYNMDLAKAIETSLKEKIAPRSYDIGIILGSPYYEDKNIYNSALFFYKGKLYFRQDKTLLPNYDVFDEKRYFKPASNNIPIKFKNKLLGITICEDIWNDKDYWNRKIYEIDPLEKLASQGIDIIINISASPYYHGKISLRIDMLRHIARKYKKEIIYVNQVGGNDELIFDGTSLVMNKDGSLAWIGKEFEEDFVVIDTNKLSRENITINEDISFIYKALVLGVRDYVIKTGFKKALVALSGGIDSSVTACLAVAALGKENVLGIYMPSRYSSKESAIDAEMLAKNLGIEYRVIPIEKIFSSFIETLNPNNRVFMDNAEENLQARIRGNIIMFISNREGYLVLSTGNKSELAMGYCTLYGDMTGGLSVIGDLPKTLVYELARYINRDREIIPERVLRKPPSAELRPNQKDEDSLPPYHVLDPIIKSYIEDNLTVEEIIKLGYNSELVENVVKKVDSMEYKRRQAPPVLKVTSKAFGVGRRMPIAWRRNW</sequence>
<feature type="binding site" evidence="7">
    <location>
        <position position="401"/>
    </location>
    <ligand>
        <name>deamido-NAD(+)</name>
        <dbReference type="ChEBI" id="CHEBI:58437"/>
        <note>ligand shared between two neighboring subunits</note>
    </ligand>
</feature>
<organism evidence="11 12">
    <name type="scientific">Dictyoglomus thermophilum (strain ATCC 35947 / DSM 3960 / H-6-12)</name>
    <dbReference type="NCBI Taxonomy" id="309799"/>
    <lineage>
        <taxon>Bacteria</taxon>
        <taxon>Pseudomonadati</taxon>
        <taxon>Dictyoglomota</taxon>
        <taxon>Dictyoglomia</taxon>
        <taxon>Dictyoglomales</taxon>
        <taxon>Dictyoglomaceae</taxon>
        <taxon>Dictyoglomus</taxon>
    </lineage>
</organism>
<evidence type="ECO:0000256" key="2">
    <source>
        <dbReference type="ARBA" id="ARBA00007145"/>
    </source>
</evidence>
<dbReference type="STRING" id="309799.DICTH_0172"/>
<dbReference type="InterPro" id="IPR003694">
    <property type="entry name" value="NAD_synthase"/>
</dbReference>
<dbReference type="InterPro" id="IPR022310">
    <property type="entry name" value="NAD/GMP_synthase"/>
</dbReference>
<dbReference type="InterPro" id="IPR014445">
    <property type="entry name" value="Gln-dep_NAD_synthase"/>
</dbReference>
<dbReference type="eggNOG" id="COG0171">
    <property type="taxonomic scope" value="Bacteria"/>
</dbReference>
<evidence type="ECO:0000256" key="6">
    <source>
        <dbReference type="ARBA" id="ARBA00023027"/>
    </source>
</evidence>
<dbReference type="Gene3D" id="3.40.50.620">
    <property type="entry name" value="HUPs"/>
    <property type="match status" value="1"/>
</dbReference>
<dbReference type="Pfam" id="PF00795">
    <property type="entry name" value="CN_hydrolase"/>
    <property type="match status" value="1"/>
</dbReference>
<feature type="active site" description="Nucleophile; for glutaminase activity" evidence="7">
    <location>
        <position position="145"/>
    </location>
</feature>
<comment type="function">
    <text evidence="7">Catalyzes the ATP-dependent amidation of deamido-NAD to form NAD. Uses L-glutamine as a nitrogen source.</text>
</comment>
<dbReference type="GO" id="GO:0003952">
    <property type="term" value="F:NAD+ synthase (glutamine-hydrolyzing) activity"/>
    <property type="evidence" value="ECO:0007669"/>
    <property type="project" value="UniProtKB-UniRule"/>
</dbReference>
<keyword evidence="5 7" id="KW-0067">ATP-binding</keyword>
<reference evidence="11 12" key="1">
    <citation type="journal article" date="2014" name="Genome Announc.">
        <title>Complete Genome Sequence of the Extreme Thermophile Dictyoglomus thermophilum H-6-12.</title>
        <authorList>
            <person name="Coil D.A."/>
            <person name="Badger J.H."/>
            <person name="Forberger H.C."/>
            <person name="Riggs F."/>
            <person name="Madupu R."/>
            <person name="Fedorova N."/>
            <person name="Ward N."/>
            <person name="Robb F.T."/>
            <person name="Eisen J.A."/>
        </authorList>
    </citation>
    <scope>NUCLEOTIDE SEQUENCE [LARGE SCALE GENOMIC DNA]</scope>
    <source>
        <strain evidence="12">ATCC 35947 / DSM 3960 / H-6-12</strain>
    </source>
</reference>
<dbReference type="SUPFAM" id="SSF56317">
    <property type="entry name" value="Carbon-nitrogen hydrolase"/>
    <property type="match status" value="1"/>
</dbReference>
<dbReference type="InterPro" id="IPR014729">
    <property type="entry name" value="Rossmann-like_a/b/a_fold"/>
</dbReference>
<dbReference type="HAMAP" id="MF_02090">
    <property type="entry name" value="NadE_glutamine_dep"/>
    <property type="match status" value="1"/>
</dbReference>
<comment type="catalytic activity">
    <reaction evidence="7 8">
        <text>deamido-NAD(+) + L-glutamine + ATP + H2O = L-glutamate + AMP + diphosphate + NAD(+) + H(+)</text>
        <dbReference type="Rhea" id="RHEA:24384"/>
        <dbReference type="ChEBI" id="CHEBI:15377"/>
        <dbReference type="ChEBI" id="CHEBI:15378"/>
        <dbReference type="ChEBI" id="CHEBI:29985"/>
        <dbReference type="ChEBI" id="CHEBI:30616"/>
        <dbReference type="ChEBI" id="CHEBI:33019"/>
        <dbReference type="ChEBI" id="CHEBI:57540"/>
        <dbReference type="ChEBI" id="CHEBI:58359"/>
        <dbReference type="ChEBI" id="CHEBI:58437"/>
        <dbReference type="ChEBI" id="CHEBI:456215"/>
        <dbReference type="EC" id="6.3.5.1"/>
    </reaction>
</comment>
<protein>
    <recommendedName>
        <fullName evidence="7 8">Glutamine-dependent NAD(+) synthetase</fullName>
        <ecNumber evidence="7 8">6.3.5.1</ecNumber>
    </recommendedName>
    <alternativeName>
        <fullName evidence="7 8">NAD(+) synthase [glutamine-hydrolyzing]</fullName>
    </alternativeName>
</protein>
<dbReference type="GO" id="GO:0004359">
    <property type="term" value="F:glutaminase activity"/>
    <property type="evidence" value="ECO:0007669"/>
    <property type="project" value="InterPro"/>
</dbReference>
<dbReference type="GO" id="GO:0009435">
    <property type="term" value="P:NAD+ biosynthetic process"/>
    <property type="evidence" value="ECO:0007669"/>
    <property type="project" value="UniProtKB-UniRule"/>
</dbReference>
<evidence type="ECO:0000256" key="5">
    <source>
        <dbReference type="ARBA" id="ARBA00022840"/>
    </source>
</evidence>
<dbReference type="KEGG" id="dth:DICTH_0172"/>
<feature type="binding site" evidence="7">
    <location>
        <position position="372"/>
    </location>
    <ligand>
        <name>deamido-NAD(+)</name>
        <dbReference type="ChEBI" id="CHEBI:58437"/>
        <note>ligand shared between two neighboring subunits</note>
    </ligand>
</feature>
<evidence type="ECO:0000256" key="4">
    <source>
        <dbReference type="ARBA" id="ARBA00022741"/>
    </source>
</evidence>
<comment type="pathway">
    <text evidence="1 7 8">Cofactor biosynthesis; NAD(+) biosynthesis; NAD(+) from deamido-NAD(+) (L-Gln route): step 1/1.</text>
</comment>
<dbReference type="CDD" id="cd00553">
    <property type="entry name" value="NAD_synthase"/>
    <property type="match status" value="1"/>
</dbReference>
<evidence type="ECO:0000256" key="1">
    <source>
        <dbReference type="ARBA" id="ARBA00005188"/>
    </source>
</evidence>
<dbReference type="PaxDb" id="309799-DICTH_0172"/>
<comment type="caution">
    <text evidence="7">Lacks conserved residue(s) required for the propagation of feature annotation.</text>
</comment>
<dbReference type="OrthoDB" id="9803818at2"/>
<evidence type="ECO:0000313" key="11">
    <source>
        <dbReference type="EMBL" id="ACI19093.1"/>
    </source>
</evidence>
<dbReference type="eggNOG" id="COG0388">
    <property type="taxonomic scope" value="Bacteria"/>
</dbReference>
<dbReference type="HOGENOM" id="CLU_022313_2_0_0"/>
<dbReference type="NCBIfam" id="NF010588">
    <property type="entry name" value="PRK13981.1"/>
    <property type="match status" value="1"/>
</dbReference>
<dbReference type="Proteomes" id="UP000001733">
    <property type="component" value="Chromosome"/>
</dbReference>
<feature type="binding site" evidence="7">
    <location>
        <position position="511"/>
    </location>
    <ligand>
        <name>deamido-NAD(+)</name>
        <dbReference type="ChEBI" id="CHEBI:58437"/>
        <note>ligand shared between two neighboring subunits</note>
    </ligand>
</feature>
<feature type="binding site" evidence="7">
    <location>
        <begin position="290"/>
        <end position="297"/>
    </location>
    <ligand>
        <name>ATP</name>
        <dbReference type="ChEBI" id="CHEBI:30616"/>
    </ligand>
</feature>
<dbReference type="FunFam" id="3.40.50.620:FF:000106">
    <property type="entry name" value="Glutamine-dependent NAD(+) synthetase"/>
    <property type="match status" value="1"/>
</dbReference>
<feature type="binding site" evidence="7">
    <location>
        <position position="188"/>
    </location>
    <ligand>
        <name>L-glutamine</name>
        <dbReference type="ChEBI" id="CHEBI:58359"/>
    </ligand>
</feature>
<dbReference type="EC" id="6.3.5.1" evidence="7 8"/>
<dbReference type="GO" id="GO:0005524">
    <property type="term" value="F:ATP binding"/>
    <property type="evidence" value="ECO:0007669"/>
    <property type="project" value="UniProtKB-UniRule"/>
</dbReference>
<evidence type="ECO:0000256" key="3">
    <source>
        <dbReference type="ARBA" id="ARBA00022598"/>
    </source>
</evidence>
<dbReference type="AlphaFoldDB" id="B5YBI9"/>
<keyword evidence="12" id="KW-1185">Reference proteome</keyword>
<dbReference type="EMBL" id="CP001146">
    <property type="protein sequence ID" value="ACI19093.1"/>
    <property type="molecule type" value="Genomic_DNA"/>
</dbReference>
<dbReference type="InterPro" id="IPR003010">
    <property type="entry name" value="C-N_Hydrolase"/>
</dbReference>
<accession>B5YBI9</accession>
<dbReference type="PANTHER" id="PTHR23090:SF9">
    <property type="entry name" value="GLUTAMINE-DEPENDENT NAD(+) SYNTHETASE"/>
    <property type="match status" value="1"/>
</dbReference>
<keyword evidence="6 7" id="KW-0520">NAD</keyword>
<dbReference type="PROSITE" id="PS50263">
    <property type="entry name" value="CN_HYDROLASE"/>
    <property type="match status" value="1"/>
</dbReference>
<dbReference type="Pfam" id="PF02540">
    <property type="entry name" value="NAD_synthase"/>
    <property type="match status" value="1"/>
</dbReference>
<dbReference type="GO" id="GO:0008795">
    <property type="term" value="F:NAD+ synthase activity"/>
    <property type="evidence" value="ECO:0007669"/>
    <property type="project" value="UniProtKB-UniRule"/>
</dbReference>
<dbReference type="SUPFAM" id="SSF52402">
    <property type="entry name" value="Adenine nucleotide alpha hydrolases-like"/>
    <property type="match status" value="1"/>
</dbReference>
<feature type="active site" description="For glutaminase activity" evidence="7">
    <location>
        <position position="109"/>
    </location>
</feature>
<evidence type="ECO:0000256" key="9">
    <source>
        <dbReference type="RuleBase" id="RU003811"/>
    </source>
</evidence>
<gene>
    <name evidence="7" type="primary">nadE</name>
    <name evidence="11" type="ordered locus">DICTH_0172</name>
</gene>
<feature type="binding site" evidence="7">
    <location>
        <position position="115"/>
    </location>
    <ligand>
        <name>L-glutamine</name>
        <dbReference type="ChEBI" id="CHEBI:58359"/>
    </ligand>
</feature>
<keyword evidence="4 7" id="KW-0547">Nucleotide-binding</keyword>
<dbReference type="PANTHER" id="PTHR23090">
    <property type="entry name" value="NH 3 /GLUTAMINE-DEPENDENT NAD + SYNTHETASE"/>
    <property type="match status" value="1"/>
</dbReference>